<evidence type="ECO:0000256" key="4">
    <source>
        <dbReference type="SAM" id="Coils"/>
    </source>
</evidence>
<dbReference type="InterPro" id="IPR036322">
    <property type="entry name" value="WD40_repeat_dom_sf"/>
</dbReference>
<dbReference type="InterPro" id="IPR019775">
    <property type="entry name" value="WD40_repeat_CS"/>
</dbReference>
<sequence>MDCTFRKEIIERLKQRNEVCGQFETIFASKLIVFFCFELWRYYSESTGNEAELREELSRLYRKKEQNDQQLIETNNRLENLQKKFDELQLKYECAEGEISDVHWLPNGESFVAGGTDKKLRATLMGMNGSVMRIDFNVEARQVLAAGADFAIRIWGIDDLRHSFTGHSDKVATAKFHASGTKVVSGSHDRTIRIWDLSTRKCYKTLFPGSTVFDLVSNPQLGSMIISGHYDKRVRIWDITTDEPTLKVDLNGRVTSLAMSQLVLCSCRDDTLSLIDLRSGLVVQCYSAEQYRSSYDYARCCLSPDLEYCASGSVDGKIYIWNLRNCQLETVLGHNGHDHAVTSVAWHPRGHYLLSADRMKTICVWS</sequence>
<organism evidence="5 6">
    <name type="scientific">Syphacia muris</name>
    <dbReference type="NCBI Taxonomy" id="451379"/>
    <lineage>
        <taxon>Eukaryota</taxon>
        <taxon>Metazoa</taxon>
        <taxon>Ecdysozoa</taxon>
        <taxon>Nematoda</taxon>
        <taxon>Chromadorea</taxon>
        <taxon>Rhabditida</taxon>
        <taxon>Spirurina</taxon>
        <taxon>Oxyuridomorpha</taxon>
        <taxon>Oxyuroidea</taxon>
        <taxon>Oxyuridae</taxon>
        <taxon>Syphacia</taxon>
    </lineage>
</organism>
<dbReference type="Gene3D" id="2.130.10.10">
    <property type="entry name" value="YVTN repeat-like/Quinoprotein amine dehydrogenase"/>
    <property type="match status" value="2"/>
</dbReference>
<dbReference type="InterPro" id="IPR020472">
    <property type="entry name" value="WD40_PAC1"/>
</dbReference>
<feature type="repeat" description="WD" evidence="3">
    <location>
        <begin position="302"/>
        <end position="331"/>
    </location>
</feature>
<keyword evidence="4" id="KW-0175">Coiled coil</keyword>
<feature type="coiled-coil region" evidence="4">
    <location>
        <begin position="50"/>
        <end position="98"/>
    </location>
</feature>
<evidence type="ECO:0000256" key="1">
    <source>
        <dbReference type="ARBA" id="ARBA00022574"/>
    </source>
</evidence>
<dbReference type="SUPFAM" id="SSF50978">
    <property type="entry name" value="WD40 repeat-like"/>
    <property type="match status" value="1"/>
</dbReference>
<evidence type="ECO:0000256" key="2">
    <source>
        <dbReference type="ARBA" id="ARBA00022737"/>
    </source>
</evidence>
<accession>A0A0N5A9H6</accession>
<dbReference type="PANTHER" id="PTHR19878">
    <property type="entry name" value="AUTOPHAGY PROTEIN 16-LIKE"/>
    <property type="match status" value="1"/>
</dbReference>
<dbReference type="AlphaFoldDB" id="A0A0N5A9H6"/>
<keyword evidence="5" id="KW-1185">Reference proteome</keyword>
<dbReference type="PANTHER" id="PTHR19878:SF8">
    <property type="entry name" value="AUTOPHAGY-RELATED 16, ISOFORM F"/>
    <property type="match status" value="1"/>
</dbReference>
<dbReference type="GO" id="GO:0000045">
    <property type="term" value="P:autophagosome assembly"/>
    <property type="evidence" value="ECO:0007669"/>
    <property type="project" value="InterPro"/>
</dbReference>
<reference evidence="6" key="1">
    <citation type="submission" date="2017-02" db="UniProtKB">
        <authorList>
            <consortium name="WormBaseParasite"/>
        </authorList>
    </citation>
    <scope>IDENTIFICATION</scope>
</reference>
<name>A0A0N5A9H6_9BILA</name>
<dbReference type="PRINTS" id="PR00320">
    <property type="entry name" value="GPROTEINBRPT"/>
</dbReference>
<evidence type="ECO:0000313" key="6">
    <source>
        <dbReference type="WBParaSite" id="SMUV_0000075601-mRNA-1"/>
    </source>
</evidence>
<feature type="repeat" description="WD" evidence="3">
    <location>
        <begin position="124"/>
        <end position="165"/>
    </location>
</feature>
<proteinExistence type="predicted"/>
<dbReference type="WBParaSite" id="SMUV_0000075601-mRNA-1">
    <property type="protein sequence ID" value="SMUV_0000075601-mRNA-1"/>
    <property type="gene ID" value="SMUV_0000075601"/>
</dbReference>
<dbReference type="PROSITE" id="PS50082">
    <property type="entry name" value="WD_REPEATS_2"/>
    <property type="match status" value="5"/>
</dbReference>
<dbReference type="GO" id="GO:0000421">
    <property type="term" value="C:autophagosome membrane"/>
    <property type="evidence" value="ECO:0007669"/>
    <property type="project" value="TreeGrafter"/>
</dbReference>
<dbReference type="PROSITE" id="PS00678">
    <property type="entry name" value="WD_REPEATS_1"/>
    <property type="match status" value="2"/>
</dbReference>
<evidence type="ECO:0000313" key="5">
    <source>
        <dbReference type="Proteomes" id="UP000046393"/>
    </source>
</evidence>
<feature type="repeat" description="WD" evidence="3">
    <location>
        <begin position="334"/>
        <end position="366"/>
    </location>
</feature>
<dbReference type="Pfam" id="PF00400">
    <property type="entry name" value="WD40"/>
    <property type="match status" value="5"/>
</dbReference>
<feature type="repeat" description="WD" evidence="3">
    <location>
        <begin position="222"/>
        <end position="247"/>
    </location>
</feature>
<dbReference type="GO" id="GO:0034274">
    <property type="term" value="C:Atg12-Atg5-Atg16 complex"/>
    <property type="evidence" value="ECO:0007669"/>
    <property type="project" value="TreeGrafter"/>
</dbReference>
<dbReference type="PROSITE" id="PS50294">
    <property type="entry name" value="WD_REPEATS_REGION"/>
    <property type="match status" value="2"/>
</dbReference>
<keyword evidence="2" id="KW-0677">Repeat</keyword>
<feature type="repeat" description="WD" evidence="3">
    <location>
        <begin position="164"/>
        <end position="205"/>
    </location>
</feature>
<dbReference type="CDD" id="cd00200">
    <property type="entry name" value="WD40"/>
    <property type="match status" value="1"/>
</dbReference>
<dbReference type="SMART" id="SM00320">
    <property type="entry name" value="WD40"/>
    <property type="match status" value="6"/>
</dbReference>
<dbReference type="InterPro" id="IPR015943">
    <property type="entry name" value="WD40/YVTN_repeat-like_dom_sf"/>
</dbReference>
<dbReference type="STRING" id="451379.A0A0N5A9H6"/>
<dbReference type="Proteomes" id="UP000046393">
    <property type="component" value="Unplaced"/>
</dbReference>
<evidence type="ECO:0000256" key="3">
    <source>
        <dbReference type="PROSITE-ProRule" id="PRU00221"/>
    </source>
</evidence>
<dbReference type="InterPro" id="IPR045160">
    <property type="entry name" value="ATG16"/>
</dbReference>
<dbReference type="InterPro" id="IPR001680">
    <property type="entry name" value="WD40_rpt"/>
</dbReference>
<protein>
    <submittedName>
        <fullName evidence="6">WD_REPEATS_REGION domain-containing protein</fullName>
    </submittedName>
</protein>
<dbReference type="GO" id="GO:0034045">
    <property type="term" value="C:phagophore assembly site membrane"/>
    <property type="evidence" value="ECO:0007669"/>
    <property type="project" value="TreeGrafter"/>
</dbReference>
<keyword evidence="1 3" id="KW-0853">WD repeat</keyword>
<dbReference type="GO" id="GO:0043495">
    <property type="term" value="F:protein-membrane adaptor activity"/>
    <property type="evidence" value="ECO:0007669"/>
    <property type="project" value="TreeGrafter"/>
</dbReference>